<keyword evidence="5 6" id="KW-0472">Membrane</keyword>
<dbReference type="SUPFAM" id="SSF111369">
    <property type="entry name" value="HlyD-like secretion proteins"/>
    <property type="match status" value="1"/>
</dbReference>
<evidence type="ECO:0000256" key="2">
    <source>
        <dbReference type="ARBA" id="ARBA00009477"/>
    </source>
</evidence>
<feature type="transmembrane region" description="Helical" evidence="6">
    <location>
        <begin position="25"/>
        <end position="43"/>
    </location>
</feature>
<dbReference type="AlphaFoldDB" id="A0A0W0RQB2"/>
<dbReference type="PANTHER" id="PTHR30367">
    <property type="entry name" value="P-HYDROXYBENZOIC ACID EFFLUX PUMP SUBUNIT AAEA-RELATED"/>
    <property type="match status" value="1"/>
</dbReference>
<reference evidence="10 11" key="1">
    <citation type="submission" date="2015-11" db="EMBL/GenBank/DDBJ databases">
        <title>Genomic analysis of 38 Legionella species identifies large and diverse effector repertoires.</title>
        <authorList>
            <person name="Burstein D."/>
            <person name="Amaro F."/>
            <person name="Zusman T."/>
            <person name="Lifshitz Z."/>
            <person name="Cohen O."/>
            <person name="Gilbert J.A."/>
            <person name="Pupko T."/>
            <person name="Shuman H.A."/>
            <person name="Segal G."/>
        </authorList>
    </citation>
    <scope>NUCLEOTIDE SEQUENCE [LARGE SCALE GENOMIC DNA]</scope>
    <source>
        <strain evidence="10 11">WIGA</strain>
    </source>
</reference>
<dbReference type="InterPro" id="IPR050393">
    <property type="entry name" value="MFP_Efflux_Pump"/>
</dbReference>
<proteinExistence type="inferred from homology"/>
<dbReference type="Gene3D" id="2.40.50.100">
    <property type="match status" value="1"/>
</dbReference>
<sequence>MNNSTSIKKSIIPKLRHGMLQWKRFLIAGSVTLMALAALYFWLLSQHYVSTEDAYINGNIVQIAPRVTGQVKHLYVDNNQFVEKGQILFELDRTPFEVAVEQAKAQYLIDKTNLQHAKATSIRTRELVRNEVMSLQRGDDVKAKLKSAKAALKLSEAKLKEAKLRLSYTRVVAPTSGLVSNLSLRVGNIVSENQPLFAMIDNATFWVDANFKETELEHIQKNQRVMIKIDMYPHKKFTGVVNSISGGSGTAFSLMPPQNATGNWVKVTQRVPVRIQIMKPDSQYPLRLGTSAKVTIDLQSEQETQVSKTS</sequence>
<dbReference type="Proteomes" id="UP000054695">
    <property type="component" value="Unassembled WGS sequence"/>
</dbReference>
<evidence type="ECO:0000256" key="4">
    <source>
        <dbReference type="ARBA" id="ARBA00022989"/>
    </source>
</evidence>
<evidence type="ECO:0000256" key="3">
    <source>
        <dbReference type="ARBA" id="ARBA00022692"/>
    </source>
</evidence>
<evidence type="ECO:0000313" key="10">
    <source>
        <dbReference type="EMBL" id="KTC73222.1"/>
    </source>
</evidence>
<evidence type="ECO:0000313" key="11">
    <source>
        <dbReference type="Proteomes" id="UP000054695"/>
    </source>
</evidence>
<keyword evidence="3 6" id="KW-0812">Transmembrane</keyword>
<feature type="domain" description="Multidrug resistance protein MdtA-like alpha-helical hairpin" evidence="7">
    <location>
        <begin position="101"/>
        <end position="169"/>
    </location>
</feature>
<dbReference type="PANTHER" id="PTHR30367:SF1">
    <property type="entry name" value="MULTIDRUG RESISTANCE PROTEIN MDTN"/>
    <property type="match status" value="1"/>
</dbReference>
<dbReference type="EMBL" id="LNXU01000019">
    <property type="protein sequence ID" value="KTC73222.1"/>
    <property type="molecule type" value="Genomic_DNA"/>
</dbReference>
<comment type="caution">
    <text evidence="10">The sequence shown here is derived from an EMBL/GenBank/DDBJ whole genome shotgun (WGS) entry which is preliminary data.</text>
</comment>
<gene>
    <name evidence="10" type="primary">emrA_2</name>
    <name evidence="10" type="ORF">Lboz_1868</name>
</gene>
<keyword evidence="4 6" id="KW-1133">Transmembrane helix</keyword>
<comment type="subcellular location">
    <subcellularLocation>
        <location evidence="1">Membrane</location>
        <topology evidence="1">Single-pass membrane protein</topology>
    </subcellularLocation>
</comment>
<dbReference type="InterPro" id="IPR058634">
    <property type="entry name" value="AaeA-lik-b-barrel"/>
</dbReference>
<dbReference type="Pfam" id="PF25876">
    <property type="entry name" value="HH_MFP_RND"/>
    <property type="match status" value="1"/>
</dbReference>
<dbReference type="RefSeq" id="WP_058459508.1">
    <property type="nucleotide sequence ID" value="NZ_CAAAIY010000015.1"/>
</dbReference>
<evidence type="ECO:0000259" key="7">
    <source>
        <dbReference type="Pfam" id="PF25876"/>
    </source>
</evidence>
<dbReference type="OrthoDB" id="5645220at2"/>
<evidence type="ECO:0000259" key="8">
    <source>
        <dbReference type="Pfam" id="PF25917"/>
    </source>
</evidence>
<dbReference type="Gene3D" id="2.40.30.170">
    <property type="match status" value="1"/>
</dbReference>
<dbReference type="PATRIC" id="fig|447.4.peg.1986"/>
<dbReference type="GO" id="GO:0022857">
    <property type="term" value="F:transmembrane transporter activity"/>
    <property type="evidence" value="ECO:0007669"/>
    <property type="project" value="InterPro"/>
</dbReference>
<dbReference type="InterPro" id="IPR006143">
    <property type="entry name" value="RND_pump_MFP"/>
</dbReference>
<evidence type="ECO:0000256" key="5">
    <source>
        <dbReference type="ARBA" id="ARBA00023136"/>
    </source>
</evidence>
<feature type="domain" description="p-hydroxybenzoic acid efflux pump subunit AaeA-like beta-barrel" evidence="9">
    <location>
        <begin position="204"/>
        <end position="296"/>
    </location>
</feature>
<accession>A0A0W0RQB2</accession>
<name>A0A0W0RQB2_LEGBO</name>
<comment type="similarity">
    <text evidence="2">Belongs to the membrane fusion protein (MFP) (TC 8.A.1) family.</text>
</comment>
<dbReference type="InterPro" id="IPR058625">
    <property type="entry name" value="MdtA-like_BSH"/>
</dbReference>
<keyword evidence="11" id="KW-1185">Reference proteome</keyword>
<dbReference type="Pfam" id="PF25963">
    <property type="entry name" value="Beta-barrel_AAEA"/>
    <property type="match status" value="1"/>
</dbReference>
<dbReference type="STRING" id="447.Lboz_1868"/>
<organism evidence="10 11">
    <name type="scientific">Legionella bozemanae</name>
    <name type="common">Fluoribacter bozemanae</name>
    <dbReference type="NCBI Taxonomy" id="447"/>
    <lineage>
        <taxon>Bacteria</taxon>
        <taxon>Pseudomonadati</taxon>
        <taxon>Pseudomonadota</taxon>
        <taxon>Gammaproteobacteria</taxon>
        <taxon>Legionellales</taxon>
        <taxon>Legionellaceae</taxon>
        <taxon>Legionella</taxon>
    </lineage>
</organism>
<evidence type="ECO:0000259" key="9">
    <source>
        <dbReference type="Pfam" id="PF25963"/>
    </source>
</evidence>
<dbReference type="InterPro" id="IPR058624">
    <property type="entry name" value="MdtA-like_HH"/>
</dbReference>
<dbReference type="NCBIfam" id="TIGR01730">
    <property type="entry name" value="RND_mfp"/>
    <property type="match status" value="1"/>
</dbReference>
<evidence type="ECO:0000256" key="1">
    <source>
        <dbReference type="ARBA" id="ARBA00004167"/>
    </source>
</evidence>
<dbReference type="GO" id="GO:0016020">
    <property type="term" value="C:membrane"/>
    <property type="evidence" value="ECO:0007669"/>
    <property type="project" value="InterPro"/>
</dbReference>
<evidence type="ECO:0000256" key="6">
    <source>
        <dbReference type="SAM" id="Phobius"/>
    </source>
</evidence>
<dbReference type="Pfam" id="PF25917">
    <property type="entry name" value="BSH_RND"/>
    <property type="match status" value="1"/>
</dbReference>
<protein>
    <submittedName>
        <fullName evidence="10">Multidrug efflux system</fullName>
    </submittedName>
</protein>
<feature type="domain" description="Multidrug resistance protein MdtA-like barrel-sandwich hybrid" evidence="8">
    <location>
        <begin position="59"/>
        <end position="200"/>
    </location>
</feature>